<reference evidence="2 3" key="1">
    <citation type="journal article" date="2018" name="Nat. Ecol. Evol.">
        <title>Pezizomycetes genomes reveal the molecular basis of ectomycorrhizal truffle lifestyle.</title>
        <authorList>
            <person name="Murat C."/>
            <person name="Payen T."/>
            <person name="Noel B."/>
            <person name="Kuo A."/>
            <person name="Morin E."/>
            <person name="Chen J."/>
            <person name="Kohler A."/>
            <person name="Krizsan K."/>
            <person name="Balestrini R."/>
            <person name="Da Silva C."/>
            <person name="Montanini B."/>
            <person name="Hainaut M."/>
            <person name="Levati E."/>
            <person name="Barry K.W."/>
            <person name="Belfiori B."/>
            <person name="Cichocki N."/>
            <person name="Clum A."/>
            <person name="Dockter R.B."/>
            <person name="Fauchery L."/>
            <person name="Guy J."/>
            <person name="Iotti M."/>
            <person name="Le Tacon F."/>
            <person name="Lindquist E.A."/>
            <person name="Lipzen A."/>
            <person name="Malagnac F."/>
            <person name="Mello A."/>
            <person name="Molinier V."/>
            <person name="Miyauchi S."/>
            <person name="Poulain J."/>
            <person name="Riccioni C."/>
            <person name="Rubini A."/>
            <person name="Sitrit Y."/>
            <person name="Splivallo R."/>
            <person name="Traeger S."/>
            <person name="Wang M."/>
            <person name="Zifcakova L."/>
            <person name="Wipf D."/>
            <person name="Zambonelli A."/>
            <person name="Paolocci F."/>
            <person name="Nowrousian M."/>
            <person name="Ottonello S."/>
            <person name="Baldrian P."/>
            <person name="Spatafora J.W."/>
            <person name="Henrissat B."/>
            <person name="Nagy L.G."/>
            <person name="Aury J.M."/>
            <person name="Wincker P."/>
            <person name="Grigoriev I.V."/>
            <person name="Bonfante P."/>
            <person name="Martin F.M."/>
        </authorList>
    </citation>
    <scope>NUCLEOTIDE SEQUENCE [LARGE SCALE GENOMIC DNA]</scope>
    <source>
        <strain evidence="2 3">RN42</strain>
    </source>
</reference>
<accession>A0A3N4IBK2</accession>
<evidence type="ECO:0000313" key="3">
    <source>
        <dbReference type="Proteomes" id="UP000275078"/>
    </source>
</evidence>
<feature type="region of interest" description="Disordered" evidence="1">
    <location>
        <begin position="192"/>
        <end position="211"/>
    </location>
</feature>
<proteinExistence type="predicted"/>
<gene>
    <name evidence="2" type="ORF">BJ508DRAFT_145934</name>
</gene>
<keyword evidence="3" id="KW-1185">Reference proteome</keyword>
<sequence length="290" mass="33580">MSSLTLGTRHFFSTNPRKTAMDVFPDQTGKDENLKLDSMLDFLNFSEHPDMPTDNNQPRVDNRKTELDDEEKRLFLNLRTNFRAIRQQQGDQWTQNGVWDFRVWHQKEGRIPRYAKSFCVPFRPRTFFDVKQYFSAERNAHSLVAADQAYDAVSQLIAFASKTVLITIAPVPREELEGETIFTTEKISHTFPNPTSSLVEDRHRPPHSRRKSRLSQLKVFTKASIANLGTPVTSPVEAIQETSNRSVEQVIRVTTEHRQSYVFPLKYCNTWFVGFLPRECIAHSSKLIPF</sequence>
<protein>
    <submittedName>
        <fullName evidence="2">Uncharacterized protein</fullName>
    </submittedName>
</protein>
<evidence type="ECO:0000313" key="2">
    <source>
        <dbReference type="EMBL" id="RPA79104.1"/>
    </source>
</evidence>
<dbReference type="AlphaFoldDB" id="A0A3N4IBK2"/>
<dbReference type="EMBL" id="ML119703">
    <property type="protein sequence ID" value="RPA79104.1"/>
    <property type="molecule type" value="Genomic_DNA"/>
</dbReference>
<dbReference type="Proteomes" id="UP000275078">
    <property type="component" value="Unassembled WGS sequence"/>
</dbReference>
<name>A0A3N4IBK2_ASCIM</name>
<organism evidence="2 3">
    <name type="scientific">Ascobolus immersus RN42</name>
    <dbReference type="NCBI Taxonomy" id="1160509"/>
    <lineage>
        <taxon>Eukaryota</taxon>
        <taxon>Fungi</taxon>
        <taxon>Dikarya</taxon>
        <taxon>Ascomycota</taxon>
        <taxon>Pezizomycotina</taxon>
        <taxon>Pezizomycetes</taxon>
        <taxon>Pezizales</taxon>
        <taxon>Ascobolaceae</taxon>
        <taxon>Ascobolus</taxon>
    </lineage>
</organism>
<evidence type="ECO:0000256" key="1">
    <source>
        <dbReference type="SAM" id="MobiDB-lite"/>
    </source>
</evidence>